<comment type="caution">
    <text evidence="1">The sequence shown here is derived from an EMBL/GenBank/DDBJ whole genome shotgun (WGS) entry which is preliminary data.</text>
</comment>
<name>X0W0M9_9ZZZZ</name>
<dbReference type="Pfam" id="PF13366">
    <property type="entry name" value="PDDEXK_3"/>
    <property type="match status" value="1"/>
</dbReference>
<dbReference type="EMBL" id="BARS01025627">
    <property type="protein sequence ID" value="GAG06301.1"/>
    <property type="molecule type" value="Genomic_DNA"/>
</dbReference>
<protein>
    <recommendedName>
        <fullName evidence="2">GxxExxY protein</fullName>
    </recommendedName>
</protein>
<evidence type="ECO:0008006" key="2">
    <source>
        <dbReference type="Google" id="ProtNLM"/>
    </source>
</evidence>
<dbReference type="InterPro" id="IPR026350">
    <property type="entry name" value="GxxExxY"/>
</dbReference>
<dbReference type="NCBIfam" id="TIGR04256">
    <property type="entry name" value="GxxExxY"/>
    <property type="match status" value="1"/>
</dbReference>
<sequence>MMIEFKKEGIASVPQSPIKVFYEGEIIGEYYADILGDGRVIVEIKAAKCLVEENEAQLLNYLKATDIEVGLLLNFSTKLEVKRKHLII</sequence>
<dbReference type="AlphaFoldDB" id="X0W0M9"/>
<accession>X0W0M9</accession>
<proteinExistence type="predicted"/>
<organism evidence="1">
    <name type="scientific">marine sediment metagenome</name>
    <dbReference type="NCBI Taxonomy" id="412755"/>
    <lineage>
        <taxon>unclassified sequences</taxon>
        <taxon>metagenomes</taxon>
        <taxon>ecological metagenomes</taxon>
    </lineage>
</organism>
<gene>
    <name evidence="1" type="ORF">S01H1_40470</name>
</gene>
<reference evidence="1" key="1">
    <citation type="journal article" date="2014" name="Front. Microbiol.">
        <title>High frequency of phylogenetically diverse reductive dehalogenase-homologous genes in deep subseafloor sedimentary metagenomes.</title>
        <authorList>
            <person name="Kawai M."/>
            <person name="Futagami T."/>
            <person name="Toyoda A."/>
            <person name="Takaki Y."/>
            <person name="Nishi S."/>
            <person name="Hori S."/>
            <person name="Arai W."/>
            <person name="Tsubouchi T."/>
            <person name="Morono Y."/>
            <person name="Uchiyama I."/>
            <person name="Ito T."/>
            <person name="Fujiyama A."/>
            <person name="Inagaki F."/>
            <person name="Takami H."/>
        </authorList>
    </citation>
    <scope>NUCLEOTIDE SEQUENCE</scope>
    <source>
        <strain evidence="1">Expedition CK06-06</strain>
    </source>
</reference>
<evidence type="ECO:0000313" key="1">
    <source>
        <dbReference type="EMBL" id="GAG06301.1"/>
    </source>
</evidence>